<evidence type="ECO:0000256" key="4">
    <source>
        <dbReference type="ARBA" id="ARBA00022490"/>
    </source>
</evidence>
<reference evidence="17" key="1">
    <citation type="submission" date="2016-01" db="EMBL/GenBank/DDBJ databases">
        <authorList>
            <person name="Mitreva M."/>
            <person name="Pepin K.H."/>
            <person name="Mihindukulasuriya K.A."/>
            <person name="Fulton R."/>
            <person name="Fronick C."/>
            <person name="O'Laughlin M."/>
            <person name="Miner T."/>
            <person name="Herter B."/>
            <person name="Rosa B.A."/>
            <person name="Cordes M."/>
            <person name="Tomlinson C."/>
            <person name="Wollam A."/>
            <person name="Palsikar V.B."/>
            <person name="Mardis E.R."/>
            <person name="Wilson R.K."/>
        </authorList>
    </citation>
    <scope>NUCLEOTIDE SEQUENCE [LARGE SCALE GENOMIC DNA]</scope>
    <source>
        <strain evidence="17">CMW8396</strain>
    </source>
</reference>
<feature type="binding site" evidence="13">
    <location>
        <position position="417"/>
    </location>
    <ligand>
        <name>Mg(2+)</name>
        <dbReference type="ChEBI" id="CHEBI:18420"/>
        <label>2</label>
    </ligand>
</feature>
<keyword evidence="5 13" id="KW-0436">Ligase</keyword>
<dbReference type="AlphaFoldDB" id="A0A133NA08"/>
<proteinExistence type="inferred from homology"/>
<dbReference type="GO" id="GO:0006430">
    <property type="term" value="P:lysyl-tRNA aminoacylation"/>
    <property type="evidence" value="ECO:0007669"/>
    <property type="project" value="UniProtKB-UniRule"/>
</dbReference>
<comment type="catalytic activity">
    <reaction evidence="12 13 14">
        <text>tRNA(Lys) + L-lysine + ATP = L-lysyl-tRNA(Lys) + AMP + diphosphate</text>
        <dbReference type="Rhea" id="RHEA:20792"/>
        <dbReference type="Rhea" id="RHEA-COMP:9696"/>
        <dbReference type="Rhea" id="RHEA-COMP:9697"/>
        <dbReference type="ChEBI" id="CHEBI:30616"/>
        <dbReference type="ChEBI" id="CHEBI:32551"/>
        <dbReference type="ChEBI" id="CHEBI:33019"/>
        <dbReference type="ChEBI" id="CHEBI:78442"/>
        <dbReference type="ChEBI" id="CHEBI:78529"/>
        <dbReference type="ChEBI" id="CHEBI:456215"/>
        <dbReference type="EC" id="6.1.1.6"/>
    </reaction>
</comment>
<comment type="caution">
    <text evidence="16">The sequence shown here is derived from an EMBL/GenBank/DDBJ whole genome shotgun (WGS) entry which is preliminary data.</text>
</comment>
<dbReference type="Pfam" id="PF01336">
    <property type="entry name" value="tRNA_anti-codon"/>
    <property type="match status" value="1"/>
</dbReference>
<dbReference type="PROSITE" id="PS50862">
    <property type="entry name" value="AA_TRNA_LIGASE_II"/>
    <property type="match status" value="1"/>
</dbReference>
<dbReference type="Gene3D" id="2.40.50.140">
    <property type="entry name" value="Nucleic acid-binding proteins"/>
    <property type="match status" value="1"/>
</dbReference>
<dbReference type="InterPro" id="IPR004364">
    <property type="entry name" value="Aa-tRNA-synt_II"/>
</dbReference>
<evidence type="ECO:0000256" key="1">
    <source>
        <dbReference type="ARBA" id="ARBA00004496"/>
    </source>
</evidence>
<evidence type="ECO:0000256" key="8">
    <source>
        <dbReference type="ARBA" id="ARBA00022840"/>
    </source>
</evidence>
<name>A0A133NA08_9FUSO</name>
<evidence type="ECO:0000256" key="14">
    <source>
        <dbReference type="RuleBase" id="RU000336"/>
    </source>
</evidence>
<keyword evidence="10 13" id="KW-0648">Protein biosynthesis</keyword>
<dbReference type="GO" id="GO:0004824">
    <property type="term" value="F:lysine-tRNA ligase activity"/>
    <property type="evidence" value="ECO:0007669"/>
    <property type="project" value="UniProtKB-UniRule"/>
</dbReference>
<feature type="domain" description="Aminoacyl-transfer RNA synthetases class-II family profile" evidence="15">
    <location>
        <begin position="182"/>
        <end position="499"/>
    </location>
</feature>
<evidence type="ECO:0000256" key="7">
    <source>
        <dbReference type="ARBA" id="ARBA00022741"/>
    </source>
</evidence>
<dbReference type="InterPro" id="IPR002313">
    <property type="entry name" value="Lys-tRNA-ligase_II"/>
</dbReference>
<comment type="subunit">
    <text evidence="3 13">Homodimer.</text>
</comment>
<dbReference type="InterPro" id="IPR044136">
    <property type="entry name" value="Lys-tRNA-ligase_II_N"/>
</dbReference>
<keyword evidence="4 13" id="KW-0963">Cytoplasm</keyword>
<comment type="cofactor">
    <cofactor evidence="13 14">
        <name>Mg(2+)</name>
        <dbReference type="ChEBI" id="CHEBI:18420"/>
    </cofactor>
    <text evidence="13 14">Binds 3 Mg(2+) ions per subunit.</text>
</comment>
<dbReference type="InterPro" id="IPR004365">
    <property type="entry name" value="NA-bd_OB_tRNA"/>
</dbReference>
<dbReference type="STRING" id="134605.HMPREF3206_01570"/>
<evidence type="ECO:0000256" key="13">
    <source>
        <dbReference type="HAMAP-Rule" id="MF_00252"/>
    </source>
</evidence>
<evidence type="ECO:0000313" key="16">
    <source>
        <dbReference type="EMBL" id="KXA13112.1"/>
    </source>
</evidence>
<feature type="binding site" evidence="13">
    <location>
        <position position="417"/>
    </location>
    <ligand>
        <name>Mg(2+)</name>
        <dbReference type="ChEBI" id="CHEBI:18420"/>
        <label>1</label>
    </ligand>
</feature>
<sequence length="501" mass="57796">MKDKGVESMEKYFDRAAKESLIMEKWKKIEELKEMGIKPFGGKYDKKHMVGDILKHTPEEELIFKTAGRIMSFRRKGKIAFAHIEDQTGKIQIYVKQDELGEEAFQLVKMLNVGDMVGIEGTLFITHTGELTLRANVVTLLTKNIRALPEKFHGLTDVETRYRKRYVDLIMNREVKETFLKRTMIIKELKKYLDDRGFLEVETPMMHPIVGGAAARPFITHHNTLDVDLYMRIAPELYLKKLIVGGFDKVYDLNKCFRNEGMSTRHNPEFTTVELYQAYADFNDMMDLTEGVITTLCDKVNGTYDITFDGVDLHLKDFKRVHMVDLIKEITGVDFWRKDITFEEAKAFAKEHHVEIADHMNSVGHVINEFFEQKCEEKVIQPTFIYGHPVEISPLAKKNEEDPRFTDRFELFINAREYANAFSELNDPADQRSRFEAQVEEAERGNDEATPVIDDDYVEALEYGLPPTGGLGIGIDRLVMLLTGAPSIRDVILFPQMKPRD</sequence>
<comment type="similarity">
    <text evidence="2 13">Belongs to the class-II aminoacyl-tRNA synthetase family.</text>
</comment>
<evidence type="ECO:0000256" key="5">
    <source>
        <dbReference type="ARBA" id="ARBA00022598"/>
    </source>
</evidence>
<dbReference type="SUPFAM" id="SSF50249">
    <property type="entry name" value="Nucleic acid-binding proteins"/>
    <property type="match status" value="1"/>
</dbReference>
<dbReference type="InterPro" id="IPR006195">
    <property type="entry name" value="aa-tRNA-synth_II"/>
</dbReference>
<dbReference type="InterPro" id="IPR012340">
    <property type="entry name" value="NA-bd_OB-fold"/>
</dbReference>
<dbReference type="CDD" id="cd00775">
    <property type="entry name" value="LysRS_core"/>
    <property type="match status" value="1"/>
</dbReference>
<dbReference type="GO" id="GO:0005829">
    <property type="term" value="C:cytosol"/>
    <property type="evidence" value="ECO:0007669"/>
    <property type="project" value="TreeGrafter"/>
</dbReference>
<evidence type="ECO:0000256" key="6">
    <source>
        <dbReference type="ARBA" id="ARBA00022723"/>
    </source>
</evidence>
<keyword evidence="11 13" id="KW-0030">Aminoacyl-tRNA synthetase</keyword>
<keyword evidence="7 13" id="KW-0547">Nucleotide-binding</keyword>
<dbReference type="PATRIC" id="fig|134605.3.peg.1549"/>
<dbReference type="GO" id="GO:0005524">
    <property type="term" value="F:ATP binding"/>
    <property type="evidence" value="ECO:0007669"/>
    <property type="project" value="UniProtKB-UniRule"/>
</dbReference>
<dbReference type="GO" id="GO:0000049">
    <property type="term" value="F:tRNA binding"/>
    <property type="evidence" value="ECO:0007669"/>
    <property type="project" value="TreeGrafter"/>
</dbReference>
<dbReference type="Gene3D" id="3.30.930.10">
    <property type="entry name" value="Bira Bifunctional Protein, Domain 2"/>
    <property type="match status" value="1"/>
</dbReference>
<feature type="binding site" evidence="13">
    <location>
        <position position="410"/>
    </location>
    <ligand>
        <name>Mg(2+)</name>
        <dbReference type="ChEBI" id="CHEBI:18420"/>
        <label>1</label>
    </ligand>
</feature>
<evidence type="ECO:0000256" key="3">
    <source>
        <dbReference type="ARBA" id="ARBA00011738"/>
    </source>
</evidence>
<dbReference type="PANTHER" id="PTHR42918">
    <property type="entry name" value="LYSYL-TRNA SYNTHETASE"/>
    <property type="match status" value="1"/>
</dbReference>
<dbReference type="FunFam" id="3.30.930.10:FF:000001">
    <property type="entry name" value="Lysine--tRNA ligase"/>
    <property type="match status" value="1"/>
</dbReference>
<dbReference type="EMBL" id="LRPX01000083">
    <property type="protein sequence ID" value="KXA13112.1"/>
    <property type="molecule type" value="Genomic_DNA"/>
</dbReference>
<dbReference type="GO" id="GO:0000287">
    <property type="term" value="F:magnesium ion binding"/>
    <property type="evidence" value="ECO:0007669"/>
    <property type="project" value="UniProtKB-UniRule"/>
</dbReference>
<evidence type="ECO:0000256" key="10">
    <source>
        <dbReference type="ARBA" id="ARBA00022917"/>
    </source>
</evidence>
<dbReference type="SUPFAM" id="SSF55681">
    <property type="entry name" value="Class II aaRS and biotin synthetases"/>
    <property type="match status" value="1"/>
</dbReference>
<organism evidence="16 17">
    <name type="scientific">Fusobacterium equinum</name>
    <dbReference type="NCBI Taxonomy" id="134605"/>
    <lineage>
        <taxon>Bacteria</taxon>
        <taxon>Fusobacteriati</taxon>
        <taxon>Fusobacteriota</taxon>
        <taxon>Fusobacteriia</taxon>
        <taxon>Fusobacteriales</taxon>
        <taxon>Fusobacteriaceae</taxon>
        <taxon>Fusobacterium</taxon>
    </lineage>
</organism>
<dbReference type="Proteomes" id="UP000070617">
    <property type="component" value="Unassembled WGS sequence"/>
</dbReference>
<keyword evidence="9 13" id="KW-0460">Magnesium</keyword>
<dbReference type="InterPro" id="IPR045864">
    <property type="entry name" value="aa-tRNA-synth_II/BPL/LPL"/>
</dbReference>
<evidence type="ECO:0000256" key="11">
    <source>
        <dbReference type="ARBA" id="ARBA00023146"/>
    </source>
</evidence>
<dbReference type="PRINTS" id="PR00982">
    <property type="entry name" value="TRNASYNTHLYS"/>
</dbReference>
<evidence type="ECO:0000256" key="12">
    <source>
        <dbReference type="ARBA" id="ARBA00048573"/>
    </source>
</evidence>
<protein>
    <recommendedName>
        <fullName evidence="13">Lysine--tRNA ligase</fullName>
        <ecNumber evidence="13">6.1.1.6</ecNumber>
    </recommendedName>
    <alternativeName>
        <fullName evidence="13">Lysyl-tRNA synthetase</fullName>
        <shortName evidence="13">LysRS</shortName>
    </alternativeName>
</protein>
<dbReference type="EC" id="6.1.1.6" evidence="13"/>
<keyword evidence="6 13" id="KW-0479">Metal-binding</keyword>
<dbReference type="NCBIfam" id="TIGR00499">
    <property type="entry name" value="lysS_bact"/>
    <property type="match status" value="1"/>
</dbReference>
<dbReference type="Pfam" id="PF00152">
    <property type="entry name" value="tRNA-synt_2"/>
    <property type="match status" value="1"/>
</dbReference>
<gene>
    <name evidence="13" type="primary">lysS</name>
    <name evidence="16" type="ORF">HMPREF3206_01570</name>
</gene>
<dbReference type="InterPro" id="IPR018149">
    <property type="entry name" value="Lys-tRNA-synth_II_C"/>
</dbReference>
<evidence type="ECO:0000313" key="17">
    <source>
        <dbReference type="Proteomes" id="UP000070617"/>
    </source>
</evidence>
<dbReference type="HAMAP" id="MF_00252">
    <property type="entry name" value="Lys_tRNA_synth_class2"/>
    <property type="match status" value="1"/>
</dbReference>
<dbReference type="CDD" id="cd04322">
    <property type="entry name" value="LysRS_N"/>
    <property type="match status" value="1"/>
</dbReference>
<evidence type="ECO:0000259" key="15">
    <source>
        <dbReference type="PROSITE" id="PS50862"/>
    </source>
</evidence>
<keyword evidence="8 13" id="KW-0067">ATP-binding</keyword>
<dbReference type="PANTHER" id="PTHR42918:SF15">
    <property type="entry name" value="LYSINE--TRNA LIGASE, CHLOROPLASTIC_MITOCHONDRIAL"/>
    <property type="match status" value="1"/>
</dbReference>
<dbReference type="NCBIfam" id="NF001756">
    <property type="entry name" value="PRK00484.1"/>
    <property type="match status" value="1"/>
</dbReference>
<keyword evidence="17" id="KW-1185">Reference proteome</keyword>
<comment type="subcellular location">
    <subcellularLocation>
        <location evidence="1 13">Cytoplasm</location>
    </subcellularLocation>
</comment>
<accession>A0A133NA08</accession>
<evidence type="ECO:0000256" key="9">
    <source>
        <dbReference type="ARBA" id="ARBA00022842"/>
    </source>
</evidence>
<evidence type="ECO:0000256" key="2">
    <source>
        <dbReference type="ARBA" id="ARBA00008226"/>
    </source>
</evidence>